<dbReference type="Proteomes" id="UP001228643">
    <property type="component" value="Unassembled WGS sequence"/>
</dbReference>
<protein>
    <submittedName>
        <fullName evidence="1">Uncharacterized protein</fullName>
    </submittedName>
</protein>
<evidence type="ECO:0000313" key="2">
    <source>
        <dbReference type="Proteomes" id="UP001228643"/>
    </source>
</evidence>
<comment type="caution">
    <text evidence="1">The sequence shown here is derived from an EMBL/GenBank/DDBJ whole genome shotgun (WGS) entry which is preliminary data.</text>
</comment>
<reference evidence="1 2" key="1">
    <citation type="submission" date="2023-04" db="EMBL/GenBank/DDBJ databases">
        <title>Two novel species of Flavobacterium.</title>
        <authorList>
            <person name="Liu Q."/>
            <person name="Xin Y.-H."/>
        </authorList>
    </citation>
    <scope>NUCLEOTIDE SEQUENCE [LARGE SCALE GENOMIC DNA]</scope>
    <source>
        <strain evidence="1 2">LB2P87</strain>
    </source>
</reference>
<dbReference type="RefSeq" id="WP_282718271.1">
    <property type="nucleotide sequence ID" value="NZ_JASCRY010000008.1"/>
</dbReference>
<accession>A0AAW6TSY3</accession>
<name>A0AAW6TSY3_9FLAO</name>
<keyword evidence="2" id="KW-1185">Reference proteome</keyword>
<organism evidence="1 2">
    <name type="scientific">Flavobacterium yafengii</name>
    <dbReference type="NCBI Taxonomy" id="3041253"/>
    <lineage>
        <taxon>Bacteria</taxon>
        <taxon>Pseudomonadati</taxon>
        <taxon>Bacteroidota</taxon>
        <taxon>Flavobacteriia</taxon>
        <taxon>Flavobacteriales</taxon>
        <taxon>Flavobacteriaceae</taxon>
        <taxon>Flavobacterium</taxon>
    </lineage>
</organism>
<gene>
    <name evidence="1" type="ORF">QLS97_16675</name>
</gene>
<proteinExistence type="predicted"/>
<sequence length="232" mass="27402">MTQLISEFKVGNIVTYKTHPLLYDYYIKGDGKYVPPIMIIKEVFFENIQKKTFDENSGKEIAERIKYICTYFDDNKSEFIEVHLYQKMLVNFTKLKIASIRNKVNDNNIDVISEIDSYPLKPDYNYGEILYFKTKKLEVLKKRLSIKVTKEEKDGPNDVKEIIQYVVNYATPDFVACGFKIEDHKDLFYNDGKSKRLVSNESIKIKWFNPVQQKFSEHYLPSEFFTDIAPFN</sequence>
<evidence type="ECO:0000313" key="1">
    <source>
        <dbReference type="EMBL" id="MDI5951288.1"/>
    </source>
</evidence>
<dbReference type="EMBL" id="JASCRY010000008">
    <property type="protein sequence ID" value="MDI5951288.1"/>
    <property type="molecule type" value="Genomic_DNA"/>
</dbReference>
<dbReference type="AlphaFoldDB" id="A0AAW6TSY3"/>